<dbReference type="Proteomes" id="UP001345013">
    <property type="component" value="Unassembled WGS sequence"/>
</dbReference>
<proteinExistence type="predicted"/>
<dbReference type="PANTHER" id="PTHR48079:SF6">
    <property type="entry name" value="NAD(P)-BINDING DOMAIN-CONTAINING PROTEIN-RELATED"/>
    <property type="match status" value="1"/>
</dbReference>
<dbReference type="Pfam" id="PF01370">
    <property type="entry name" value="Epimerase"/>
    <property type="match status" value="1"/>
</dbReference>
<sequence length="289" mass="31563">MIEEEASKADIVYHWANADHTPSAAAIIRGLAKRQASTAAFLIHTSGTLILGWASIREKHFGETRGKVYDDWNDIDQLINLPDDAAHRHVDKVVLAASRQFPGKIKTAIVCPPIIYGKGKGPGNQRSVQVYKSAEAFLRSGQAFMVGKGENHWHHVHVVDLARLYLLLGEAAAAGGSPATWNDEGYYLAENGMIAWGDIMRALGKEAHKQGFLPSAEVKQFSVEEANKVKPFPTISTGTDSRGVSIRAKELLGWKPREQALLDEIPTIVTDEAKALGLVKGHAEKVTEE</sequence>
<dbReference type="SUPFAM" id="SSF51735">
    <property type="entry name" value="NAD(P)-binding Rossmann-fold domains"/>
    <property type="match status" value="1"/>
</dbReference>
<comment type="caution">
    <text evidence="2">The sequence shown here is derived from an EMBL/GenBank/DDBJ whole genome shotgun (WGS) entry which is preliminary data.</text>
</comment>
<dbReference type="InterPro" id="IPR051783">
    <property type="entry name" value="NAD(P)-dependent_oxidoreduct"/>
</dbReference>
<feature type="domain" description="NAD-dependent epimerase/dehydratase" evidence="1">
    <location>
        <begin position="84"/>
        <end position="182"/>
    </location>
</feature>
<keyword evidence="3" id="KW-1185">Reference proteome</keyword>
<dbReference type="InterPro" id="IPR036291">
    <property type="entry name" value="NAD(P)-bd_dom_sf"/>
</dbReference>
<evidence type="ECO:0000313" key="3">
    <source>
        <dbReference type="Proteomes" id="UP001345013"/>
    </source>
</evidence>
<dbReference type="EMBL" id="JAVRRG010000031">
    <property type="protein sequence ID" value="KAK5094865.1"/>
    <property type="molecule type" value="Genomic_DNA"/>
</dbReference>
<dbReference type="InterPro" id="IPR001509">
    <property type="entry name" value="Epimerase_deHydtase"/>
</dbReference>
<name>A0ABR0KF36_9EURO</name>
<organism evidence="2 3">
    <name type="scientific">Lithohypha guttulata</name>
    <dbReference type="NCBI Taxonomy" id="1690604"/>
    <lineage>
        <taxon>Eukaryota</taxon>
        <taxon>Fungi</taxon>
        <taxon>Dikarya</taxon>
        <taxon>Ascomycota</taxon>
        <taxon>Pezizomycotina</taxon>
        <taxon>Eurotiomycetes</taxon>
        <taxon>Chaetothyriomycetidae</taxon>
        <taxon>Chaetothyriales</taxon>
        <taxon>Trichomeriaceae</taxon>
        <taxon>Lithohypha</taxon>
    </lineage>
</organism>
<reference evidence="2 3" key="1">
    <citation type="submission" date="2023-08" db="EMBL/GenBank/DDBJ databases">
        <title>Black Yeasts Isolated from many extreme environments.</title>
        <authorList>
            <person name="Coleine C."/>
            <person name="Stajich J.E."/>
            <person name="Selbmann L."/>
        </authorList>
    </citation>
    <scope>NUCLEOTIDE SEQUENCE [LARGE SCALE GENOMIC DNA]</scope>
    <source>
        <strain evidence="2 3">CCFEE 5885</strain>
    </source>
</reference>
<protein>
    <recommendedName>
        <fullName evidence="1">NAD-dependent epimerase/dehydratase domain-containing protein</fullName>
    </recommendedName>
</protein>
<accession>A0ABR0KF36</accession>
<evidence type="ECO:0000313" key="2">
    <source>
        <dbReference type="EMBL" id="KAK5094865.1"/>
    </source>
</evidence>
<dbReference type="PANTHER" id="PTHR48079">
    <property type="entry name" value="PROTEIN YEEZ"/>
    <property type="match status" value="1"/>
</dbReference>
<evidence type="ECO:0000259" key="1">
    <source>
        <dbReference type="Pfam" id="PF01370"/>
    </source>
</evidence>
<gene>
    <name evidence="2" type="ORF">LTR24_003312</name>
</gene>
<dbReference type="Gene3D" id="3.40.50.720">
    <property type="entry name" value="NAD(P)-binding Rossmann-like Domain"/>
    <property type="match status" value="1"/>
</dbReference>